<organism evidence="3">
    <name type="scientific">Fusarium oxysporum Fo47</name>
    <dbReference type="NCBI Taxonomy" id="660027"/>
    <lineage>
        <taxon>Eukaryota</taxon>
        <taxon>Fungi</taxon>
        <taxon>Dikarya</taxon>
        <taxon>Ascomycota</taxon>
        <taxon>Pezizomycotina</taxon>
        <taxon>Sordariomycetes</taxon>
        <taxon>Hypocreomycetidae</taxon>
        <taxon>Hypocreales</taxon>
        <taxon>Nectriaceae</taxon>
        <taxon>Fusarium</taxon>
        <taxon>Fusarium oxysporum species complex</taxon>
    </lineage>
</organism>
<dbReference type="Proteomes" id="UP000030766">
    <property type="component" value="Unassembled WGS sequence"/>
</dbReference>
<dbReference type="VEuPathDB" id="FungiDB:FOZG_16810"/>
<dbReference type="SUPFAM" id="SSF53167">
    <property type="entry name" value="Purine and uridine phosphorylases"/>
    <property type="match status" value="1"/>
</dbReference>
<evidence type="ECO:0000313" key="3">
    <source>
        <dbReference type="EMBL" id="EWZ29435.1"/>
    </source>
</evidence>
<dbReference type="HOGENOM" id="CLU_000288_6_16_1"/>
<dbReference type="InterPro" id="IPR053137">
    <property type="entry name" value="NLR-like"/>
</dbReference>
<dbReference type="Gene3D" id="3.40.50.300">
    <property type="entry name" value="P-loop containing nucleotide triphosphate hydrolases"/>
    <property type="match status" value="1"/>
</dbReference>
<accession>W9JIF1</accession>
<dbReference type="EMBL" id="JH717912">
    <property type="protein sequence ID" value="EWZ29435.1"/>
    <property type="molecule type" value="Genomic_DNA"/>
</dbReference>
<evidence type="ECO:0000259" key="2">
    <source>
        <dbReference type="Pfam" id="PF24883"/>
    </source>
</evidence>
<dbReference type="Pfam" id="PF24883">
    <property type="entry name" value="NPHP3_N"/>
    <property type="match status" value="1"/>
</dbReference>
<name>W9JIF1_FUSOX</name>
<reference evidence="3" key="1">
    <citation type="submission" date="2011-06" db="EMBL/GenBank/DDBJ databases">
        <title>The Genome Sequence of Fusarium oxysporum Fo47.</title>
        <authorList>
            <consortium name="The Broad Institute Genome Sequencing Platform"/>
            <person name="Ma L.-J."/>
            <person name="Gale L.R."/>
            <person name="Schwartz D.C."/>
            <person name="Zhou S."/>
            <person name="Corby-Kistler H."/>
            <person name="Young S.K."/>
            <person name="Zeng Q."/>
            <person name="Gargeya S."/>
            <person name="Fitzgerald M."/>
            <person name="Haas B."/>
            <person name="Abouelleil A."/>
            <person name="Alvarado L."/>
            <person name="Arachchi H.M."/>
            <person name="Berlin A."/>
            <person name="Brown A."/>
            <person name="Chapman S.B."/>
            <person name="Chen Z."/>
            <person name="Dunbar C."/>
            <person name="Freedman E."/>
            <person name="Gearin G."/>
            <person name="Gellesch M."/>
            <person name="Goldberg J."/>
            <person name="Griggs A."/>
            <person name="Gujja S."/>
            <person name="Heiman D."/>
            <person name="Howarth C."/>
            <person name="Larson L."/>
            <person name="Lui A."/>
            <person name="MacDonald P.J.P."/>
            <person name="Mehta T."/>
            <person name="Montmayeur A."/>
            <person name="Murphy C."/>
            <person name="Neiman D."/>
            <person name="Pearson M."/>
            <person name="Priest M."/>
            <person name="Roberts A."/>
            <person name="Saif S."/>
            <person name="Shea T."/>
            <person name="Shenoy N."/>
            <person name="Sisk P."/>
            <person name="Stolte C."/>
            <person name="Sykes S."/>
            <person name="Wortman J."/>
            <person name="Nusbaum C."/>
            <person name="Birren B."/>
        </authorList>
    </citation>
    <scope>NUCLEOTIDE SEQUENCE [LARGE SCALE GENOMIC DNA]</scope>
    <source>
        <strain evidence="3">Fo47</strain>
    </source>
</reference>
<dbReference type="PANTHER" id="PTHR46082:SF11">
    <property type="entry name" value="AAA+ ATPASE DOMAIN-CONTAINING PROTEIN-RELATED"/>
    <property type="match status" value="1"/>
</dbReference>
<keyword evidence="1" id="KW-0677">Repeat</keyword>
<dbReference type="Gene3D" id="3.40.50.1580">
    <property type="entry name" value="Nucleoside phosphorylase domain"/>
    <property type="match status" value="1"/>
</dbReference>
<dbReference type="InterPro" id="IPR056884">
    <property type="entry name" value="NPHP3-like_N"/>
</dbReference>
<dbReference type="PANTHER" id="PTHR46082">
    <property type="entry name" value="ATP/GTP-BINDING PROTEIN-RELATED"/>
    <property type="match status" value="1"/>
</dbReference>
<dbReference type="InterPro" id="IPR035994">
    <property type="entry name" value="Nucleoside_phosphorylase_sf"/>
</dbReference>
<gene>
    <name evidence="3" type="ORF">FOZG_16810</name>
</gene>
<dbReference type="SUPFAM" id="SSF52540">
    <property type="entry name" value="P-loop containing nucleoside triphosphate hydrolases"/>
    <property type="match status" value="1"/>
</dbReference>
<dbReference type="InterPro" id="IPR027417">
    <property type="entry name" value="P-loop_NTPase"/>
</dbReference>
<protein>
    <recommendedName>
        <fullName evidence="2">Nephrocystin 3-like N-terminal domain-containing protein</fullName>
    </recommendedName>
</protein>
<dbReference type="GO" id="GO:0009116">
    <property type="term" value="P:nucleoside metabolic process"/>
    <property type="evidence" value="ECO:0007669"/>
    <property type="project" value="InterPro"/>
</dbReference>
<reference evidence="3" key="2">
    <citation type="submission" date="2012-06" db="EMBL/GenBank/DDBJ databases">
        <title>Annotation of the Genome Sequence of Fusarium oxysporum Fo47.</title>
        <authorList>
            <consortium name="The Broad Institute Genomics Platform"/>
            <person name="Ma L.-J."/>
            <person name="Corby-Kistler H."/>
            <person name="Broz K."/>
            <person name="Gale L.R."/>
            <person name="Jonkers W."/>
            <person name="O'Donnell K."/>
            <person name="Ploetz R."/>
            <person name="Steinberg C."/>
            <person name="Schwartz D.C."/>
            <person name="VanEtten H."/>
            <person name="Zhou S."/>
            <person name="Young S.K."/>
            <person name="Zeng Q."/>
            <person name="Gargeya S."/>
            <person name="Fitzgerald M."/>
            <person name="Abouelleil A."/>
            <person name="Alvarado L."/>
            <person name="Chapman S.B."/>
            <person name="Gainer-Dewar J."/>
            <person name="Goldberg J."/>
            <person name="Griggs A."/>
            <person name="Gujja S."/>
            <person name="Hansen M."/>
            <person name="Howarth C."/>
            <person name="Imamovic A."/>
            <person name="Ireland A."/>
            <person name="Larimer J."/>
            <person name="McCowan C."/>
            <person name="Murphy C."/>
            <person name="Pearson M."/>
            <person name="Poon T.W."/>
            <person name="Priest M."/>
            <person name="Roberts A."/>
            <person name="Saif S."/>
            <person name="Shea T."/>
            <person name="Sykes S."/>
            <person name="Wortman J."/>
            <person name="Nusbaum C."/>
            <person name="Birren B."/>
        </authorList>
    </citation>
    <scope>NUCLEOTIDE SEQUENCE</scope>
    <source>
        <strain evidence="3">Fo47</strain>
    </source>
</reference>
<evidence type="ECO:0000256" key="1">
    <source>
        <dbReference type="ARBA" id="ARBA00022737"/>
    </source>
</evidence>
<proteinExistence type="predicted"/>
<dbReference type="AlphaFoldDB" id="W9JIF1"/>
<feature type="domain" description="Nephrocystin 3-like N-terminal" evidence="2">
    <location>
        <begin position="386"/>
        <end position="548"/>
    </location>
</feature>
<sequence>MSDPEIYTVGWVCALSTELTAAKVMLDEIHPEIRSIPPRDCNQYVLGKIGSHNVVIAVLPESEYGLASASNVATNMLNAFPNIRIGLLVGIGGGAPTSRNDIRLGDVAVSSTGRGTGGVFQYDYGRTVQSQEFNTTGFLNQPPAVLRAAMNKLKSEHEINGHNIQETIHEGLKRYPRLRKKYSRPPMAHDRLYLSCITHPFQNHQACIDVCGEGTVDEPKLVQRDQRKEGDDDPEIHYGIIASANQLMEDAIVRDKLALDRGVICFEMEAAGLMNNFPCAVIRGICDYSDTHKNNEWQGYAAMTAVAYAKELLCQIQPTKVKEERRIKDILEHGSKKLTQINDRTEIEQYRQALERLPFVREATFDSYNESHNPSCLENTRVDLLEEISRWVEDDESKPVFWLNGMAGTGKSTISRSIAQSLLTTGILGASFFFKRGEADQGKAAKFCPTIARQLAGKHPCFGAWLEKVTIDNLDIASKGLRTQFEKLIIQPLSEVWNGMSSIKPTIAIVVDALDECDSEQDVRLLIRLFCQIKTTRNVRVRIFLTSRPELPIRLGFSNVRGTYQDLILHRVPPPVIEHDICIFFKHELKKILSDWNDSVPTAHQLPVTWPGEDSLRTLVDRAVPLFIFAATMCRFIADRNMSPEKRLSQILNHPHRNAADKMEVTYVPVLDQILVDLSQSEKIASLDEFRLIVGTIITLESPLSALTLSRVLDISQDRIYNQLNKLQSVIHVPESEKAPIRQTANSFWR</sequence>
<dbReference type="GO" id="GO:0003824">
    <property type="term" value="F:catalytic activity"/>
    <property type="evidence" value="ECO:0007669"/>
    <property type="project" value="InterPro"/>
</dbReference>